<dbReference type="PANTHER" id="PTHR46796">
    <property type="entry name" value="HTH-TYPE TRANSCRIPTIONAL ACTIVATOR RHAS-RELATED"/>
    <property type="match status" value="1"/>
</dbReference>
<evidence type="ECO:0000313" key="7">
    <source>
        <dbReference type="Proteomes" id="UP001139089"/>
    </source>
</evidence>
<dbReference type="InterPro" id="IPR050204">
    <property type="entry name" value="AraC_XylS_family_regulators"/>
</dbReference>
<protein>
    <submittedName>
        <fullName evidence="6">Helix-turn-helix domain-containing protein</fullName>
    </submittedName>
</protein>
<gene>
    <name evidence="6" type="ORF">LRX75_03220</name>
</gene>
<keyword evidence="7" id="KW-1185">Reference proteome</keyword>
<dbReference type="InterPro" id="IPR009057">
    <property type="entry name" value="Homeodomain-like_sf"/>
</dbReference>
<organism evidence="6 7">
    <name type="scientific">Rhizobium quercicola</name>
    <dbReference type="NCBI Taxonomy" id="2901226"/>
    <lineage>
        <taxon>Bacteria</taxon>
        <taxon>Pseudomonadati</taxon>
        <taxon>Pseudomonadota</taxon>
        <taxon>Alphaproteobacteria</taxon>
        <taxon>Hyphomicrobiales</taxon>
        <taxon>Rhizobiaceae</taxon>
        <taxon>Rhizobium/Agrobacterium group</taxon>
        <taxon>Rhizobium</taxon>
    </lineage>
</organism>
<accession>A0A9X1NN38</accession>
<dbReference type="PROSITE" id="PS00041">
    <property type="entry name" value="HTH_ARAC_FAMILY_1"/>
    <property type="match status" value="1"/>
</dbReference>
<evidence type="ECO:0000256" key="4">
    <source>
        <dbReference type="SAM" id="MobiDB-lite"/>
    </source>
</evidence>
<dbReference type="GO" id="GO:0043565">
    <property type="term" value="F:sequence-specific DNA binding"/>
    <property type="evidence" value="ECO:0007669"/>
    <property type="project" value="InterPro"/>
</dbReference>
<keyword evidence="2" id="KW-0238">DNA-binding</keyword>
<dbReference type="PROSITE" id="PS01124">
    <property type="entry name" value="HTH_ARAC_FAMILY_2"/>
    <property type="match status" value="1"/>
</dbReference>
<comment type="caution">
    <text evidence="6">The sequence shown here is derived from an EMBL/GenBank/DDBJ whole genome shotgun (WGS) entry which is preliminary data.</text>
</comment>
<dbReference type="PANTHER" id="PTHR46796:SF7">
    <property type="entry name" value="ARAC FAMILY TRANSCRIPTIONAL REGULATOR"/>
    <property type="match status" value="1"/>
</dbReference>
<dbReference type="InterPro" id="IPR018062">
    <property type="entry name" value="HTH_AraC-typ_CS"/>
</dbReference>
<sequence>MPNGRSARRQRFRDGNVFRHIGILNDGNQGTGLPGDNSPKLPLLAFSGDAVSVSGYRLDIDDILIECRSLQGHLEITAHPQSERKIFLFCYTDSFVRLVPDGTDEAYSFVALPGEQPETLRIDDPCEYVSVSIPTALFQKRLSVLLDRPVERSLEFVSFPDGKLEILDILRDQLQVLPATPILRTKMLVASRNESLRNLLVDCFLQLFPNNYLGVLSDDLPTIAPRHVKRALSHIHGNPHRHIAPQVLADLSSVSKRTLQYAFQSVTGQTITDYQRLLRLSGAHEMVVSQVEIPLKAVAEIWGFGSYAAFGQSFKKAYGVSPAEARRGRELGVKGSHREPPASGGTQP</sequence>
<dbReference type="SMART" id="SM00342">
    <property type="entry name" value="HTH_ARAC"/>
    <property type="match status" value="1"/>
</dbReference>
<evidence type="ECO:0000256" key="1">
    <source>
        <dbReference type="ARBA" id="ARBA00023015"/>
    </source>
</evidence>
<dbReference type="Gene3D" id="1.10.10.60">
    <property type="entry name" value="Homeodomain-like"/>
    <property type="match status" value="1"/>
</dbReference>
<evidence type="ECO:0000256" key="2">
    <source>
        <dbReference type="ARBA" id="ARBA00023125"/>
    </source>
</evidence>
<reference evidence="6" key="1">
    <citation type="submission" date="2021-12" db="EMBL/GenBank/DDBJ databases">
        <authorList>
            <person name="Li Y."/>
        </authorList>
    </citation>
    <scope>NUCLEOTIDE SEQUENCE</scope>
    <source>
        <strain evidence="6">DKSPLA3</strain>
    </source>
</reference>
<evidence type="ECO:0000313" key="6">
    <source>
        <dbReference type="EMBL" id="MCD7108047.1"/>
    </source>
</evidence>
<dbReference type="Pfam" id="PF12833">
    <property type="entry name" value="HTH_18"/>
    <property type="match status" value="1"/>
</dbReference>
<dbReference type="EMBL" id="JAJOZR010000001">
    <property type="protein sequence ID" value="MCD7108047.1"/>
    <property type="molecule type" value="Genomic_DNA"/>
</dbReference>
<dbReference type="Proteomes" id="UP001139089">
    <property type="component" value="Unassembled WGS sequence"/>
</dbReference>
<feature type="region of interest" description="Disordered" evidence="4">
    <location>
        <begin position="325"/>
        <end position="348"/>
    </location>
</feature>
<evidence type="ECO:0000256" key="3">
    <source>
        <dbReference type="ARBA" id="ARBA00023163"/>
    </source>
</evidence>
<keyword evidence="3" id="KW-0804">Transcription</keyword>
<evidence type="ECO:0000259" key="5">
    <source>
        <dbReference type="PROSITE" id="PS01124"/>
    </source>
</evidence>
<name>A0A9X1NN38_9HYPH</name>
<feature type="compositionally biased region" description="Basic and acidic residues" evidence="4">
    <location>
        <begin position="325"/>
        <end position="340"/>
    </location>
</feature>
<dbReference type="SUPFAM" id="SSF46689">
    <property type="entry name" value="Homeodomain-like"/>
    <property type="match status" value="1"/>
</dbReference>
<dbReference type="AlphaFoldDB" id="A0A9X1NN38"/>
<proteinExistence type="predicted"/>
<dbReference type="GO" id="GO:0003700">
    <property type="term" value="F:DNA-binding transcription factor activity"/>
    <property type="evidence" value="ECO:0007669"/>
    <property type="project" value="InterPro"/>
</dbReference>
<dbReference type="InterPro" id="IPR018060">
    <property type="entry name" value="HTH_AraC"/>
</dbReference>
<keyword evidence="1" id="KW-0805">Transcription regulation</keyword>
<dbReference type="RefSeq" id="WP_231811820.1">
    <property type="nucleotide sequence ID" value="NZ_JAJOZR010000001.1"/>
</dbReference>
<feature type="domain" description="HTH araC/xylS-type" evidence="5">
    <location>
        <begin position="229"/>
        <end position="328"/>
    </location>
</feature>